<sequence>MDGVGTECAWRAQSRRYHPDKLGATGNGNGAGETSTGDDGIWVAMREAYEVLMDPNARMAYDRPLAHMTLWPSIRYPTSPAHPLPHLARPSARSFGPKSITWSQATTIRDYLTRGLTDMATWYCITLGVQFLLAYCRPEMRPGKWVRRALLRNETRAHPSAFSIITTLPYPTLPCPSSLYAQSHRTLPPNLAHLLSTTRVHARARTE</sequence>
<organism evidence="1 2">
    <name type="scientific">Naganishia cerealis</name>
    <dbReference type="NCBI Taxonomy" id="610337"/>
    <lineage>
        <taxon>Eukaryota</taxon>
        <taxon>Fungi</taxon>
        <taxon>Dikarya</taxon>
        <taxon>Basidiomycota</taxon>
        <taxon>Agaricomycotina</taxon>
        <taxon>Tremellomycetes</taxon>
        <taxon>Filobasidiales</taxon>
        <taxon>Filobasidiaceae</taxon>
        <taxon>Naganishia</taxon>
    </lineage>
</organism>
<proteinExistence type="predicted"/>
<comment type="caution">
    <text evidence="1">The sequence shown here is derived from an EMBL/GenBank/DDBJ whole genome shotgun (WGS) entry which is preliminary data.</text>
</comment>
<accession>A0ACC2VNJ9</accession>
<evidence type="ECO:0000313" key="2">
    <source>
        <dbReference type="Proteomes" id="UP001241377"/>
    </source>
</evidence>
<evidence type="ECO:0000313" key="1">
    <source>
        <dbReference type="EMBL" id="KAJ9100738.1"/>
    </source>
</evidence>
<keyword evidence="2" id="KW-1185">Reference proteome</keyword>
<dbReference type="Proteomes" id="UP001241377">
    <property type="component" value="Unassembled WGS sequence"/>
</dbReference>
<protein>
    <submittedName>
        <fullName evidence="1">Uncharacterized protein</fullName>
    </submittedName>
</protein>
<gene>
    <name evidence="1" type="ORF">QFC19_005477</name>
</gene>
<name>A0ACC2VNJ9_9TREE</name>
<dbReference type="EMBL" id="JASBWR010000062">
    <property type="protein sequence ID" value="KAJ9100738.1"/>
    <property type="molecule type" value="Genomic_DNA"/>
</dbReference>
<reference evidence="1" key="1">
    <citation type="submission" date="2023-04" db="EMBL/GenBank/DDBJ databases">
        <title>Draft Genome sequencing of Naganishia species isolated from polar environments using Oxford Nanopore Technology.</title>
        <authorList>
            <person name="Leo P."/>
            <person name="Venkateswaran K."/>
        </authorList>
    </citation>
    <scope>NUCLEOTIDE SEQUENCE</scope>
    <source>
        <strain evidence="1">MNA-CCFEE 5261</strain>
    </source>
</reference>